<dbReference type="RefSeq" id="WP_306948441.1">
    <property type="nucleotide sequence ID" value="NZ_CP132976.1"/>
</dbReference>
<feature type="transmembrane region" description="Helical" evidence="1">
    <location>
        <begin position="6"/>
        <end position="24"/>
    </location>
</feature>
<organism evidence="2 3">
    <name type="scientific">Achromobacter seleniivolatilans</name>
    <dbReference type="NCBI Taxonomy" id="3047478"/>
    <lineage>
        <taxon>Bacteria</taxon>
        <taxon>Pseudomonadati</taxon>
        <taxon>Pseudomonadota</taxon>
        <taxon>Betaproteobacteria</taxon>
        <taxon>Burkholderiales</taxon>
        <taxon>Alcaligenaceae</taxon>
        <taxon>Achromobacter</taxon>
    </lineage>
</organism>
<feature type="transmembrane region" description="Helical" evidence="1">
    <location>
        <begin position="57"/>
        <end position="75"/>
    </location>
</feature>
<keyword evidence="1" id="KW-0812">Transmembrane</keyword>
<protein>
    <submittedName>
        <fullName evidence="2">Uncharacterized protein</fullName>
    </submittedName>
</protein>
<gene>
    <name evidence="2" type="ORF">RAS12_11470</name>
</gene>
<keyword evidence="3" id="KW-1185">Reference proteome</keyword>
<keyword evidence="1" id="KW-0472">Membrane</keyword>
<accession>A0ABY9M7K0</accession>
<proteinExistence type="predicted"/>
<name>A0ABY9M7K0_9BURK</name>
<keyword evidence="1" id="KW-1133">Transmembrane helix</keyword>
<reference evidence="2 3" key="1">
    <citation type="submission" date="2023-08" db="EMBL/GenBank/DDBJ databases">
        <title>Achromobacter seleniivolatilans sp. nov., isolated from seleniferous soil.</title>
        <authorList>
            <person name="Zhang S."/>
            <person name="Li K."/>
            <person name="Peng J."/>
            <person name="Zhao Q."/>
            <person name="Wang H."/>
            <person name="Guo Y."/>
        </authorList>
    </citation>
    <scope>NUCLEOTIDE SEQUENCE [LARGE SCALE GENOMIC DNA]</scope>
    <source>
        <strain evidence="2 3">R39</strain>
    </source>
</reference>
<sequence length="102" mass="11352">MPCLVVPAMAGGGAFIVLACTNVVRNQCFVSLNMVRNVVNVRHATKYVRGASICSQLMLRLLLFVCGFVSAWRVWKRGDDVLKALQAGHQVPFHPIFRRRPA</sequence>
<evidence type="ECO:0000313" key="3">
    <source>
        <dbReference type="Proteomes" id="UP001234798"/>
    </source>
</evidence>
<evidence type="ECO:0000313" key="2">
    <source>
        <dbReference type="EMBL" id="WMD22961.1"/>
    </source>
</evidence>
<dbReference type="EMBL" id="CP132976">
    <property type="protein sequence ID" value="WMD22961.1"/>
    <property type="molecule type" value="Genomic_DNA"/>
</dbReference>
<evidence type="ECO:0000256" key="1">
    <source>
        <dbReference type="SAM" id="Phobius"/>
    </source>
</evidence>
<dbReference type="Proteomes" id="UP001234798">
    <property type="component" value="Chromosome"/>
</dbReference>